<protein>
    <submittedName>
        <fullName evidence="7">Iron-binding zinc finger CDGSH type</fullName>
    </submittedName>
</protein>
<dbReference type="AlphaFoldDB" id="A0A1X7BQT6"/>
<dbReference type="InterPro" id="IPR018967">
    <property type="entry name" value="FeS-contain_CDGSH-typ"/>
</dbReference>
<dbReference type="Gene3D" id="3.40.5.90">
    <property type="entry name" value="CDGSH iron-sulfur domain, mitoNEET-type"/>
    <property type="match status" value="2"/>
</dbReference>
<feature type="transmembrane region" description="Helical" evidence="5">
    <location>
        <begin position="7"/>
        <end position="26"/>
    </location>
</feature>
<dbReference type="GO" id="GO:0046872">
    <property type="term" value="F:metal ion binding"/>
    <property type="evidence" value="ECO:0007669"/>
    <property type="project" value="UniProtKB-KW"/>
</dbReference>
<evidence type="ECO:0000256" key="4">
    <source>
        <dbReference type="ARBA" id="ARBA00023014"/>
    </source>
</evidence>
<reference evidence="7 8" key="1">
    <citation type="submission" date="2017-03" db="EMBL/GenBank/DDBJ databases">
        <authorList>
            <person name="Afonso C.L."/>
            <person name="Miller P.J."/>
            <person name="Scott M.A."/>
            <person name="Spackman E."/>
            <person name="Goraichik I."/>
            <person name="Dimitrov K.M."/>
            <person name="Suarez D.L."/>
            <person name="Swayne D.E."/>
        </authorList>
    </citation>
    <scope>NUCLEOTIDE SEQUENCE [LARGE SCALE GENOMIC DNA]</scope>
    <source>
        <strain evidence="7 8">CECT 7745</strain>
    </source>
</reference>
<evidence type="ECO:0000313" key="7">
    <source>
        <dbReference type="EMBL" id="SMC11992.1"/>
    </source>
</evidence>
<feature type="domain" description="Iron-binding zinc finger CDGSH type" evidence="6">
    <location>
        <begin position="178"/>
        <end position="212"/>
    </location>
</feature>
<dbReference type="Proteomes" id="UP000193224">
    <property type="component" value="Unassembled WGS sequence"/>
</dbReference>
<dbReference type="PANTHER" id="PTHR46491:SF3">
    <property type="entry name" value="CDGSH IRON-SULFUR DOMAIN-CONTAINING PROTEIN 3, MITOCHONDRIAL"/>
    <property type="match status" value="1"/>
</dbReference>
<sequence length="361" mass="38456">MKTRIHAIAGGIGFLMILLFWTSTAISELFAGHETIAAVKALILKGMFILIPAMVIAGGSGTVMGKNRTDAKALAKKKRMPLIAMNGLLILLPSAWFLAGKAAAGEFDTVFYTVQVIELIAGVANLTMMGLNIRDGLTMTGRIGGSGARSTDTPQPMIEERPAGPLVAKSNPRLTNYAGQELETRSVVALCRCGQSKKKPYCDGSHSEIGFSTEPSRDRTPDGVKVFDGKQIDIHYNRLVCSHAGECGARLKAAFDTKRDPWIVPDNATPDQIKEVVGACPSGALSWSEPGGQAQHIIGEKPGITIENDGPYRVTRIPLASGVQAEGASPDKYVLCRCGASKNKPFCDGSHSDIGWTDKST</sequence>
<dbReference type="EMBL" id="FWXB01000005">
    <property type="protein sequence ID" value="SMC11992.1"/>
    <property type="molecule type" value="Genomic_DNA"/>
</dbReference>
<dbReference type="SMART" id="SM00704">
    <property type="entry name" value="ZnF_CDGSH"/>
    <property type="match status" value="2"/>
</dbReference>
<keyword evidence="5" id="KW-0472">Membrane</keyword>
<dbReference type="OrthoDB" id="5195601at2"/>
<keyword evidence="5" id="KW-1133">Transmembrane helix</keyword>
<feature type="transmembrane region" description="Helical" evidence="5">
    <location>
        <begin position="80"/>
        <end position="99"/>
    </location>
</feature>
<evidence type="ECO:0000259" key="6">
    <source>
        <dbReference type="SMART" id="SM00704"/>
    </source>
</evidence>
<evidence type="ECO:0000256" key="3">
    <source>
        <dbReference type="ARBA" id="ARBA00023004"/>
    </source>
</evidence>
<name>A0A1X7BQT6_9RHOB</name>
<accession>A0A1X7BQT6</accession>
<keyword evidence="3" id="KW-0408">Iron</keyword>
<feature type="domain" description="Iron-binding zinc finger CDGSH type" evidence="6">
    <location>
        <begin position="318"/>
        <end position="357"/>
    </location>
</feature>
<organism evidence="7 8">
    <name type="scientific">Roseovarius aestuarii</name>
    <dbReference type="NCBI Taxonomy" id="475083"/>
    <lineage>
        <taxon>Bacteria</taxon>
        <taxon>Pseudomonadati</taxon>
        <taxon>Pseudomonadota</taxon>
        <taxon>Alphaproteobacteria</taxon>
        <taxon>Rhodobacterales</taxon>
        <taxon>Roseobacteraceae</taxon>
        <taxon>Roseovarius</taxon>
    </lineage>
</organism>
<keyword evidence="5" id="KW-0812">Transmembrane</keyword>
<dbReference type="InterPro" id="IPR010693">
    <property type="entry name" value="Divergent_4Fe-4S_mono-cluster"/>
</dbReference>
<dbReference type="GO" id="GO:0005737">
    <property type="term" value="C:cytoplasm"/>
    <property type="evidence" value="ECO:0007669"/>
    <property type="project" value="UniProtKB-ARBA"/>
</dbReference>
<dbReference type="Pfam" id="PF06902">
    <property type="entry name" value="Fer4_19"/>
    <property type="match status" value="1"/>
</dbReference>
<keyword evidence="8" id="KW-1185">Reference proteome</keyword>
<dbReference type="InterPro" id="IPR042216">
    <property type="entry name" value="MitoNEET_CISD"/>
</dbReference>
<evidence type="ECO:0000313" key="8">
    <source>
        <dbReference type="Proteomes" id="UP000193224"/>
    </source>
</evidence>
<evidence type="ECO:0000256" key="1">
    <source>
        <dbReference type="ARBA" id="ARBA00022714"/>
    </source>
</evidence>
<keyword evidence="4" id="KW-0411">Iron-sulfur</keyword>
<keyword evidence="1" id="KW-0001">2Fe-2S</keyword>
<evidence type="ECO:0000256" key="5">
    <source>
        <dbReference type="SAM" id="Phobius"/>
    </source>
</evidence>
<evidence type="ECO:0000256" key="2">
    <source>
        <dbReference type="ARBA" id="ARBA00022723"/>
    </source>
</evidence>
<feature type="transmembrane region" description="Helical" evidence="5">
    <location>
        <begin position="38"/>
        <end position="59"/>
    </location>
</feature>
<dbReference type="GO" id="GO:0051537">
    <property type="term" value="F:2 iron, 2 sulfur cluster binding"/>
    <property type="evidence" value="ECO:0007669"/>
    <property type="project" value="UniProtKB-KW"/>
</dbReference>
<dbReference type="PANTHER" id="PTHR46491">
    <property type="entry name" value="CDGSH IRON SULFUR DOMAIN PROTEIN HOMOLOG"/>
    <property type="match status" value="1"/>
</dbReference>
<feature type="transmembrane region" description="Helical" evidence="5">
    <location>
        <begin position="111"/>
        <end position="133"/>
    </location>
</feature>
<gene>
    <name evidence="7" type="ORF">ROA7745_01813</name>
</gene>
<dbReference type="RefSeq" id="WP_085799946.1">
    <property type="nucleotide sequence ID" value="NZ_FWXB01000005.1"/>
</dbReference>
<dbReference type="Pfam" id="PF09360">
    <property type="entry name" value="zf-CDGSH"/>
    <property type="match status" value="2"/>
</dbReference>
<dbReference type="InterPro" id="IPR052950">
    <property type="entry name" value="CISD"/>
</dbReference>
<proteinExistence type="predicted"/>
<keyword evidence="2" id="KW-0479">Metal-binding</keyword>